<organism evidence="8 9">
    <name type="scientific">Rhodococcus ruber</name>
    <dbReference type="NCBI Taxonomy" id="1830"/>
    <lineage>
        <taxon>Bacteria</taxon>
        <taxon>Bacillati</taxon>
        <taxon>Actinomycetota</taxon>
        <taxon>Actinomycetes</taxon>
        <taxon>Mycobacteriales</taxon>
        <taxon>Nocardiaceae</taxon>
        <taxon>Rhodococcus</taxon>
    </lineage>
</organism>
<accession>A0ABT4M8X2</accession>
<proteinExistence type="predicted"/>
<evidence type="ECO:0000256" key="6">
    <source>
        <dbReference type="SAM" id="Phobius"/>
    </source>
</evidence>
<evidence type="ECO:0000256" key="4">
    <source>
        <dbReference type="ARBA" id="ARBA00022989"/>
    </source>
</evidence>
<comment type="subcellular location">
    <subcellularLocation>
        <location evidence="1">Cell membrane</location>
        <topology evidence="1">Multi-pass membrane protein</topology>
    </subcellularLocation>
</comment>
<feature type="domain" description="Cardiolipin synthase N-terminal" evidence="7">
    <location>
        <begin position="40"/>
        <end position="82"/>
    </location>
</feature>
<dbReference type="RefSeq" id="WP_269601997.1">
    <property type="nucleotide sequence ID" value="NZ_JAPWIJ010000001.1"/>
</dbReference>
<keyword evidence="3 6" id="KW-0812">Transmembrane</keyword>
<evidence type="ECO:0000256" key="3">
    <source>
        <dbReference type="ARBA" id="ARBA00022692"/>
    </source>
</evidence>
<evidence type="ECO:0000313" key="9">
    <source>
        <dbReference type="Proteomes" id="UP001081071"/>
    </source>
</evidence>
<dbReference type="Pfam" id="PF13396">
    <property type="entry name" value="PLDc_N"/>
    <property type="match status" value="1"/>
</dbReference>
<feature type="transmembrane region" description="Helical" evidence="6">
    <location>
        <begin position="20"/>
        <end position="48"/>
    </location>
</feature>
<evidence type="ECO:0000256" key="1">
    <source>
        <dbReference type="ARBA" id="ARBA00004651"/>
    </source>
</evidence>
<dbReference type="Proteomes" id="UP001081071">
    <property type="component" value="Unassembled WGS sequence"/>
</dbReference>
<keyword evidence="9" id="KW-1185">Reference proteome</keyword>
<dbReference type="InterPro" id="IPR027379">
    <property type="entry name" value="CLS_N"/>
</dbReference>
<evidence type="ECO:0000313" key="8">
    <source>
        <dbReference type="EMBL" id="MCZ4517388.1"/>
    </source>
</evidence>
<sequence>MQVATILSQQPSTTEQVLGVGLGTLGLVIALVLTFGAVFLFIAALVSIIRSPNYTVAGRAVWIFVVLAFPFLGPLVWFVWGRKSTFAVDVSHSLR</sequence>
<keyword evidence="4 6" id="KW-1133">Transmembrane helix</keyword>
<keyword evidence="5 6" id="KW-0472">Membrane</keyword>
<reference evidence="8" key="1">
    <citation type="submission" date="2022-12" db="EMBL/GenBank/DDBJ databases">
        <authorList>
            <person name="Krivoruchko A.V."/>
            <person name="Elkin A."/>
        </authorList>
    </citation>
    <scope>NUCLEOTIDE SEQUENCE</scope>
    <source>
        <strain evidence="8">IEGM 1391</strain>
    </source>
</reference>
<comment type="caution">
    <text evidence="8">The sequence shown here is derived from an EMBL/GenBank/DDBJ whole genome shotgun (WGS) entry which is preliminary data.</text>
</comment>
<keyword evidence="2" id="KW-1003">Cell membrane</keyword>
<evidence type="ECO:0000256" key="5">
    <source>
        <dbReference type="ARBA" id="ARBA00023136"/>
    </source>
</evidence>
<name>A0ABT4M8X2_9NOCA</name>
<gene>
    <name evidence="8" type="ORF">O4220_02600</name>
</gene>
<feature type="transmembrane region" description="Helical" evidence="6">
    <location>
        <begin position="60"/>
        <end position="80"/>
    </location>
</feature>
<evidence type="ECO:0000256" key="2">
    <source>
        <dbReference type="ARBA" id="ARBA00022475"/>
    </source>
</evidence>
<dbReference type="EMBL" id="JAPWIJ010000001">
    <property type="protein sequence ID" value="MCZ4517388.1"/>
    <property type="molecule type" value="Genomic_DNA"/>
</dbReference>
<evidence type="ECO:0000259" key="7">
    <source>
        <dbReference type="Pfam" id="PF13396"/>
    </source>
</evidence>
<protein>
    <submittedName>
        <fullName evidence="8">PLD nuclease N-terminal domain-containing protein</fullName>
    </submittedName>
</protein>